<evidence type="ECO:0000256" key="1">
    <source>
        <dbReference type="SAM" id="MobiDB-lite"/>
    </source>
</evidence>
<sequence>MSKQDRGGRRQRGQKIESGAIGYVPKEIPKEEPEFFERRRFNKLQGKKYYNNYHQKEEKKDDKEKGGHEYPTKRYNRGGLTQEKRNEIKKVNEELRKRHPTLLPIGIGHDFFIDSHQYQPPKCEYMTDQEIRNTFFASIESVQSYFAYKEQYYEIAFNMQHENAPIGSMASIYSHLHKTLDDCVTSYYPHCHHYPFDLTGVDPSRTTCFSALQLSCGEENDFMFLGELHKYDSALRLEEMLLQAVLFNDIRLLEAVNDDNRKYMIPEVSQILATKKEKISRTVADALSGNLLEVLKKEKGLRFGARIFSLFPEASKAKVASVVIDKLGDICEMENHFPQERMAILQQVADYITYLNDTIQVAEFIGSICDLLEDKGLELLGSDCCCIVQSILKNKTLKSEEPDVYEEYLDACMEIIDTYKEEEDHSEEVVQFFESLKN</sequence>
<protein>
    <submittedName>
        <fullName evidence="2">Uncharacterized protein</fullName>
    </submittedName>
</protein>
<reference evidence="2 3" key="1">
    <citation type="journal article" date="2019" name="PLoS Negl. Trop. Dis.">
        <title>Whole genome sequencing of Entamoeba nuttalli reveals mammalian host-related molecular signatures and a novel octapeptide-repeat surface protein.</title>
        <authorList>
            <person name="Tanaka M."/>
            <person name="Makiuchi T."/>
            <person name="Komiyama T."/>
            <person name="Shiina T."/>
            <person name="Osaki K."/>
            <person name="Tachibana H."/>
        </authorList>
    </citation>
    <scope>NUCLEOTIDE SEQUENCE [LARGE SCALE GENOMIC DNA]</scope>
    <source>
        <strain evidence="2 3">P19-061405</strain>
    </source>
</reference>
<gene>
    <name evidence="2" type="ORF">ENUP19_0365G0017</name>
</gene>
<evidence type="ECO:0000313" key="3">
    <source>
        <dbReference type="Proteomes" id="UP001628156"/>
    </source>
</evidence>
<organism evidence="2 3">
    <name type="scientific">Entamoeba nuttalli</name>
    <dbReference type="NCBI Taxonomy" id="412467"/>
    <lineage>
        <taxon>Eukaryota</taxon>
        <taxon>Amoebozoa</taxon>
        <taxon>Evosea</taxon>
        <taxon>Archamoebae</taxon>
        <taxon>Mastigamoebida</taxon>
        <taxon>Entamoebidae</taxon>
        <taxon>Entamoeba</taxon>
    </lineage>
</organism>
<feature type="region of interest" description="Disordered" evidence="1">
    <location>
        <begin position="1"/>
        <end position="34"/>
    </location>
</feature>
<keyword evidence="3" id="KW-1185">Reference proteome</keyword>
<proteinExistence type="predicted"/>
<comment type="caution">
    <text evidence="2">The sequence shown here is derived from an EMBL/GenBank/DDBJ whole genome shotgun (WGS) entry which is preliminary data.</text>
</comment>
<dbReference type="EMBL" id="BAAFRS010000365">
    <property type="protein sequence ID" value="GAB1227955.1"/>
    <property type="molecule type" value="Genomic_DNA"/>
</dbReference>
<evidence type="ECO:0000313" key="2">
    <source>
        <dbReference type="EMBL" id="GAB1227955.1"/>
    </source>
</evidence>
<accession>A0ABQ0DYL6</accession>
<feature type="region of interest" description="Disordered" evidence="1">
    <location>
        <begin position="47"/>
        <end position="76"/>
    </location>
</feature>
<feature type="compositionally biased region" description="Basic and acidic residues" evidence="1">
    <location>
        <begin position="54"/>
        <end position="72"/>
    </location>
</feature>
<name>A0ABQ0DYL6_9EUKA</name>
<dbReference type="InterPro" id="IPR016024">
    <property type="entry name" value="ARM-type_fold"/>
</dbReference>
<dbReference type="SUPFAM" id="SSF48371">
    <property type="entry name" value="ARM repeat"/>
    <property type="match status" value="1"/>
</dbReference>
<dbReference type="Proteomes" id="UP001628156">
    <property type="component" value="Unassembled WGS sequence"/>
</dbReference>